<dbReference type="EC" id="3.1.3.25" evidence="4"/>
<organism evidence="4 5">
    <name type="scientific">Neobacillus ginsengisoli</name>
    <dbReference type="NCBI Taxonomy" id="904295"/>
    <lineage>
        <taxon>Bacteria</taxon>
        <taxon>Bacillati</taxon>
        <taxon>Bacillota</taxon>
        <taxon>Bacilli</taxon>
        <taxon>Bacillales</taxon>
        <taxon>Bacillaceae</taxon>
        <taxon>Neobacillus</taxon>
    </lineage>
</organism>
<dbReference type="EMBL" id="JAUSTW010000019">
    <property type="protein sequence ID" value="MDQ0202218.1"/>
    <property type="molecule type" value="Genomic_DNA"/>
</dbReference>
<dbReference type="PANTHER" id="PTHR20854">
    <property type="entry name" value="INOSITOL MONOPHOSPHATASE"/>
    <property type="match status" value="1"/>
</dbReference>
<keyword evidence="3" id="KW-0460">Magnesium</keyword>
<sequence length="240" mass="26633">MDVVTEVDLTCNRIIEQIIRQTFPDDKILSEESQESVLYDKNCSSVWIIDPLDGTTNFTRRIAFSSVSIGYMENGTVTIGVVYDPHHKEFFFSIKGQGVRYAKSSEITTWLNSKTNSMPGNLYVSMSKEFDSRTAIIALGIPSDPEKSAVALSKTLKLIPYVKGIRDFGSSALHLAYVAAGRLDAYVAYGQFVWDYSAGLLLVQEAGGFVKISDSEYADDQDIIVSRTHTFGNELITHIS</sequence>
<gene>
    <name evidence="4" type="ORF">J2S10_005452</name>
</gene>
<evidence type="ECO:0000256" key="1">
    <source>
        <dbReference type="ARBA" id="ARBA00022723"/>
    </source>
</evidence>
<evidence type="ECO:0000313" key="4">
    <source>
        <dbReference type="EMBL" id="MDQ0202218.1"/>
    </source>
</evidence>
<keyword evidence="2 4" id="KW-0378">Hydrolase</keyword>
<evidence type="ECO:0000256" key="3">
    <source>
        <dbReference type="ARBA" id="ARBA00022842"/>
    </source>
</evidence>
<dbReference type="PROSITE" id="PS00629">
    <property type="entry name" value="IMP_1"/>
    <property type="match status" value="1"/>
</dbReference>
<evidence type="ECO:0000313" key="5">
    <source>
        <dbReference type="Proteomes" id="UP001224122"/>
    </source>
</evidence>
<proteinExistence type="predicted"/>
<keyword evidence="5" id="KW-1185">Reference proteome</keyword>
<dbReference type="Gene3D" id="3.40.190.80">
    <property type="match status" value="1"/>
</dbReference>
<dbReference type="InterPro" id="IPR020583">
    <property type="entry name" value="Inositol_monoP_metal-BS"/>
</dbReference>
<dbReference type="SUPFAM" id="SSF56655">
    <property type="entry name" value="Carbohydrate phosphatase"/>
    <property type="match status" value="1"/>
</dbReference>
<evidence type="ECO:0000256" key="2">
    <source>
        <dbReference type="ARBA" id="ARBA00022801"/>
    </source>
</evidence>
<keyword evidence="1" id="KW-0479">Metal-binding</keyword>
<dbReference type="PRINTS" id="PR00377">
    <property type="entry name" value="IMPHPHTASES"/>
</dbReference>
<name>A0ABT9Y335_9BACI</name>
<dbReference type="InterPro" id="IPR000760">
    <property type="entry name" value="Inositol_monophosphatase-like"/>
</dbReference>
<dbReference type="Gene3D" id="3.30.540.10">
    <property type="entry name" value="Fructose-1,6-Bisphosphatase, subunit A, domain 1"/>
    <property type="match status" value="1"/>
</dbReference>
<dbReference type="PANTHER" id="PTHR20854:SF4">
    <property type="entry name" value="INOSITOL-1-MONOPHOSPHATASE-RELATED"/>
    <property type="match status" value="1"/>
</dbReference>
<dbReference type="Proteomes" id="UP001224122">
    <property type="component" value="Unassembled WGS sequence"/>
</dbReference>
<dbReference type="GO" id="GO:0052834">
    <property type="term" value="F:inositol monophosphate phosphatase activity"/>
    <property type="evidence" value="ECO:0007669"/>
    <property type="project" value="UniProtKB-EC"/>
</dbReference>
<dbReference type="Pfam" id="PF00459">
    <property type="entry name" value="Inositol_P"/>
    <property type="match status" value="1"/>
</dbReference>
<comment type="caution">
    <text evidence="4">The sequence shown here is derived from an EMBL/GenBank/DDBJ whole genome shotgun (WGS) entry which is preliminary data.</text>
</comment>
<protein>
    <submittedName>
        <fullName evidence="4">Myo-inositol-1(Or 4)-monophosphatase</fullName>
        <ecNumber evidence="4">3.1.3.25</ecNumber>
    </submittedName>
</protein>
<accession>A0ABT9Y335</accession>
<reference evidence="4 5" key="1">
    <citation type="submission" date="2023-07" db="EMBL/GenBank/DDBJ databases">
        <title>Genomic Encyclopedia of Type Strains, Phase IV (KMG-IV): sequencing the most valuable type-strain genomes for metagenomic binning, comparative biology and taxonomic classification.</title>
        <authorList>
            <person name="Goeker M."/>
        </authorList>
    </citation>
    <scope>NUCLEOTIDE SEQUENCE [LARGE SCALE GENOMIC DNA]</scope>
    <source>
        <strain evidence="4 5">DSM 27594</strain>
    </source>
</reference>